<dbReference type="EMBL" id="CP001821">
    <property type="protein sequence ID" value="ACZ31051.1"/>
    <property type="molecule type" value="Genomic_DNA"/>
</dbReference>
<feature type="region of interest" description="Disordered" evidence="1">
    <location>
        <begin position="215"/>
        <end position="256"/>
    </location>
</feature>
<keyword evidence="3" id="KW-1185">Reference proteome</keyword>
<dbReference type="SUPFAM" id="SSF56112">
    <property type="entry name" value="Protein kinase-like (PK-like)"/>
    <property type="match status" value="1"/>
</dbReference>
<reference evidence="2 3" key="2">
    <citation type="journal article" date="2010" name="Stand. Genomic Sci.">
        <title>Complete genome sequence of Xylanimonas cellulosilytica type strain (XIL07).</title>
        <authorList>
            <person name="Foster B."/>
            <person name="Pukall R."/>
            <person name="Abt B."/>
            <person name="Nolan M."/>
            <person name="Glavina Del Rio T."/>
            <person name="Chen F."/>
            <person name="Lucas S."/>
            <person name="Tice H."/>
            <person name="Pitluck S."/>
            <person name="Cheng J.-F."/>
            <person name="Chertkov O."/>
            <person name="Brettin T."/>
            <person name="Han C."/>
            <person name="Detter J.C."/>
            <person name="Bruce D."/>
            <person name="Goodwin L."/>
            <person name="Ivanova N."/>
            <person name="Mavromatis K."/>
            <person name="Pati A."/>
            <person name="Mikhailova N."/>
            <person name="Chen A."/>
            <person name="Palaniappan K."/>
            <person name="Land M."/>
            <person name="Hauser L."/>
            <person name="Chang Y.-J."/>
            <person name="Jeffries C.D."/>
            <person name="Chain P."/>
            <person name="Rohde M."/>
            <person name="Goeker M."/>
            <person name="Bristow J."/>
            <person name="Eisen J.A."/>
            <person name="Markowitz V."/>
            <person name="Hugenholtz P."/>
            <person name="Kyrpides N.C."/>
            <person name="Klenk H.-P."/>
            <person name="Lapidus A."/>
        </authorList>
    </citation>
    <scope>NUCLEOTIDE SEQUENCE [LARGE SCALE GENOMIC DNA]</scope>
    <source>
        <strain evidence="3">DSM 15894 / CECT 5975 / LMG 20990 / XIL07</strain>
    </source>
</reference>
<dbReference type="HOGENOM" id="CLU_579746_0_0_11"/>
<dbReference type="Gene3D" id="1.10.510.10">
    <property type="entry name" value="Transferase(Phosphotransferase) domain 1"/>
    <property type="match status" value="1"/>
</dbReference>
<dbReference type="AlphaFoldDB" id="D1BTS2"/>
<evidence type="ECO:0008006" key="4">
    <source>
        <dbReference type="Google" id="ProtNLM"/>
    </source>
</evidence>
<evidence type="ECO:0000313" key="3">
    <source>
        <dbReference type="Proteomes" id="UP000002255"/>
    </source>
</evidence>
<feature type="region of interest" description="Disordered" evidence="1">
    <location>
        <begin position="327"/>
        <end position="380"/>
    </location>
</feature>
<name>D1BTS2_XYLCX</name>
<protein>
    <recommendedName>
        <fullName evidence="4">Protein kinase domain-containing protein</fullName>
    </recommendedName>
</protein>
<dbReference type="InterPro" id="IPR011009">
    <property type="entry name" value="Kinase-like_dom_sf"/>
</dbReference>
<dbReference type="eggNOG" id="COG0515">
    <property type="taxonomic scope" value="Bacteria"/>
</dbReference>
<proteinExistence type="predicted"/>
<evidence type="ECO:0000313" key="2">
    <source>
        <dbReference type="EMBL" id="ACZ31051.1"/>
    </source>
</evidence>
<organism evidence="2 3">
    <name type="scientific">Xylanimonas cellulosilytica (strain DSM 15894 / JCM 12276 / CECT 5975 / KCTC 9989 / LMG 20990 / NBRC 107835 / XIL07)</name>
    <dbReference type="NCBI Taxonomy" id="446471"/>
    <lineage>
        <taxon>Bacteria</taxon>
        <taxon>Bacillati</taxon>
        <taxon>Actinomycetota</taxon>
        <taxon>Actinomycetes</taxon>
        <taxon>Micrococcales</taxon>
        <taxon>Promicromonosporaceae</taxon>
        <taxon>Xylanimonas</taxon>
    </lineage>
</organism>
<dbReference type="STRING" id="446471.Xcel_2032"/>
<feature type="compositionally biased region" description="Basic and acidic residues" evidence="1">
    <location>
        <begin position="358"/>
        <end position="379"/>
    </location>
</feature>
<accession>D1BTS2</accession>
<reference evidence="3" key="1">
    <citation type="submission" date="2009-11" db="EMBL/GenBank/DDBJ databases">
        <title>The complete chromosome of Xylanimonas cellulosilytica DSM 15894.</title>
        <authorList>
            <consortium name="US DOE Joint Genome Institute (JGI-PGF)"/>
            <person name="Lucas S."/>
            <person name="Copeland A."/>
            <person name="Lapidus A."/>
            <person name="Glavina del Rio T."/>
            <person name="Dalin E."/>
            <person name="Tice H."/>
            <person name="Bruce D."/>
            <person name="Goodwin L."/>
            <person name="Pitluck S."/>
            <person name="Kyrpides N."/>
            <person name="Mavromatis K."/>
            <person name="Ivanova N."/>
            <person name="Mikhailova N."/>
            <person name="Foster B."/>
            <person name="Clum A."/>
            <person name="Brettin T."/>
            <person name="Detter J.C."/>
            <person name="Han C."/>
            <person name="Larimer F."/>
            <person name="Land M."/>
            <person name="Hauser L."/>
            <person name="Markowitz V."/>
            <person name="Cheng J.F."/>
            <person name="Hugenholtz P."/>
            <person name="Woyke T."/>
            <person name="Wu D."/>
            <person name="Gehrich-Schroeter G."/>
            <person name="Schneider S."/>
            <person name="Pukall S.R."/>
            <person name="Klenk H.P."/>
            <person name="Eisen J.A."/>
        </authorList>
    </citation>
    <scope>NUCLEOTIDE SEQUENCE [LARGE SCALE GENOMIC DNA]</scope>
    <source>
        <strain evidence="3">DSM 15894 / CECT 5975 / LMG 20990 / XIL07</strain>
    </source>
</reference>
<sequence length="497" mass="49904">MPVPADAAARAALTARVTTLTGVRHPHLAAVVEVRTDDDGALGVVHQRGEAADLPAVLAVRGRLAPGEAAAVGVHVAQALAALHAAGLAHGPLEAPDVVLRPGGSPALRPRATVPPEEWTPAEDVRAAARLVDNLLGSRPLAGAPAGPLDGDPLADPDGALRGALAAALGADARRRPEAGTLAALIDAACEPTSVRLPDPATLAGAALAGLRRGQEAAAAGDPSTRRFRATRTAGARARRDGSTGARPRTGRVQPTTRRVRGWRGLGMRRAALRPALVVAGIGVTVGAMTGAALEFRDDLPWAGGGASVAASDGGETVAVSAAPSASAAPSTSAAPSASAAPSTSAAPSASAAPMGGGEDRADADEPGRADATLDRGRPEAAAVELTQRRLDVLAGESDDLASVDVAGSPAHEADTALLAELRTSGTRPEQPRASVTGTTVVSVDDDAARVRIEYVVEAHEQVADDGTRTAVPASGRQTVTLELRWTDAGWRVATVA</sequence>
<dbReference type="KEGG" id="xce:Xcel_2032"/>
<gene>
    <name evidence="2" type="ordered locus">Xcel_2032</name>
</gene>
<feature type="compositionally biased region" description="Low complexity" evidence="1">
    <location>
        <begin position="327"/>
        <end position="354"/>
    </location>
</feature>
<dbReference type="Proteomes" id="UP000002255">
    <property type="component" value="Chromosome"/>
</dbReference>
<evidence type="ECO:0000256" key="1">
    <source>
        <dbReference type="SAM" id="MobiDB-lite"/>
    </source>
</evidence>